<dbReference type="InParanoid" id="A0A369JC59"/>
<dbReference type="Proteomes" id="UP000076154">
    <property type="component" value="Unassembled WGS sequence"/>
</dbReference>
<reference evidence="3" key="1">
    <citation type="submission" date="2018-04" db="EMBL/GenBank/DDBJ databases">
        <title>Whole genome sequencing of Hypsizygus marmoreus.</title>
        <authorList>
            <person name="Choi I.-G."/>
            <person name="Min B."/>
            <person name="Kim J.-G."/>
            <person name="Kim S."/>
            <person name="Oh Y.-L."/>
            <person name="Kong W.-S."/>
            <person name="Park H."/>
            <person name="Jeong J."/>
            <person name="Song E.-S."/>
        </authorList>
    </citation>
    <scope>NUCLEOTIDE SEQUENCE [LARGE SCALE GENOMIC DNA]</scope>
    <source>
        <strain evidence="3">51987-8</strain>
    </source>
</reference>
<dbReference type="EMBL" id="LUEZ02000106">
    <property type="protein sequence ID" value="RDB18197.1"/>
    <property type="molecule type" value="Genomic_DNA"/>
</dbReference>
<keyword evidence="4" id="KW-1185">Reference proteome</keyword>
<feature type="compositionally biased region" description="Polar residues" evidence="1">
    <location>
        <begin position="251"/>
        <end position="262"/>
    </location>
</feature>
<comment type="caution">
    <text evidence="3">The sequence shown here is derived from an EMBL/GenBank/DDBJ whole genome shotgun (WGS) entry which is preliminary data.</text>
</comment>
<feature type="compositionally biased region" description="Polar residues" evidence="1">
    <location>
        <begin position="131"/>
        <end position="143"/>
    </location>
</feature>
<evidence type="ECO:0000313" key="3">
    <source>
        <dbReference type="EMBL" id="RDB18197.1"/>
    </source>
</evidence>
<dbReference type="OrthoDB" id="2752889at2759"/>
<feature type="region of interest" description="Disordered" evidence="1">
    <location>
        <begin position="238"/>
        <end position="278"/>
    </location>
</feature>
<sequence length="465" mass="50590">MSTAYSSEGDTNSNLIERVDSGGTDESPFGSSLTTPVDEDVELFTGIEQRLLAKEQLGTIDASEIFLGHHDDEISALPKALSKAARKGEEFSEELEDGRKLSVLEALQQTQICSPTVDELSDAPQPIVSRPRSTSIDSRQANHPITTSNNAEILIGQQPISGFSDDFLPSPFPLNIGTTLALENNDLSDQQHVHTEDRDDEPLATTKIAVMAEELAGAAKMEIASSTLDGCSGAPKPIVPLTANSEDKSVSETLSPSDQHNLPTGDRATVNEEDSSDLPFSLSNPALDEFSPEAESNLFALPLPKLTPRSLLLTVLRTFLFLPWCVAVGGAIVLFPTHLELVAFRPGYISTPRGIRRFSFWAESGLELVAIFFAFLASVWWIYPTFGLLALGGVVAQCMYAWQGFEVDRSLPLGDDDRQSLYLVAKVYGLGDTLLDIKKTGDSYMISRLEKDGVYRDESEDEGNL</sequence>
<keyword evidence="2" id="KW-1133">Transmembrane helix</keyword>
<feature type="region of interest" description="Disordered" evidence="1">
    <location>
        <begin position="1"/>
        <end position="36"/>
    </location>
</feature>
<protein>
    <submittedName>
        <fullName evidence="3">Uncharacterized protein</fullName>
    </submittedName>
</protein>
<dbReference type="AlphaFoldDB" id="A0A369JC59"/>
<feature type="transmembrane region" description="Helical" evidence="2">
    <location>
        <begin position="311"/>
        <end position="337"/>
    </location>
</feature>
<keyword evidence="2" id="KW-0812">Transmembrane</keyword>
<evidence type="ECO:0000313" key="4">
    <source>
        <dbReference type="Proteomes" id="UP000076154"/>
    </source>
</evidence>
<organism evidence="3 4">
    <name type="scientific">Hypsizygus marmoreus</name>
    <name type="common">White beech mushroom</name>
    <name type="synonym">Agaricus marmoreus</name>
    <dbReference type="NCBI Taxonomy" id="39966"/>
    <lineage>
        <taxon>Eukaryota</taxon>
        <taxon>Fungi</taxon>
        <taxon>Dikarya</taxon>
        <taxon>Basidiomycota</taxon>
        <taxon>Agaricomycotina</taxon>
        <taxon>Agaricomycetes</taxon>
        <taxon>Agaricomycetidae</taxon>
        <taxon>Agaricales</taxon>
        <taxon>Tricholomatineae</taxon>
        <taxon>Lyophyllaceae</taxon>
        <taxon>Hypsizygus</taxon>
    </lineage>
</organism>
<feature type="compositionally biased region" description="Polar residues" evidence="1">
    <location>
        <begin position="1"/>
        <end position="15"/>
    </location>
</feature>
<name>A0A369JC59_HYPMA</name>
<gene>
    <name evidence="3" type="ORF">Hypma_000507</name>
</gene>
<feature type="transmembrane region" description="Helical" evidence="2">
    <location>
        <begin position="358"/>
        <end position="375"/>
    </location>
</feature>
<accession>A0A369JC59</accession>
<proteinExistence type="predicted"/>
<evidence type="ECO:0000256" key="1">
    <source>
        <dbReference type="SAM" id="MobiDB-lite"/>
    </source>
</evidence>
<evidence type="ECO:0000256" key="2">
    <source>
        <dbReference type="SAM" id="Phobius"/>
    </source>
</evidence>
<keyword evidence="2" id="KW-0472">Membrane</keyword>
<feature type="region of interest" description="Disordered" evidence="1">
    <location>
        <begin position="118"/>
        <end position="143"/>
    </location>
</feature>